<reference evidence="7" key="1">
    <citation type="submission" date="2015-07" db="EMBL/GenBank/DDBJ databases">
        <title>Complete genome sequence and phylogenetic analysis of Limnochorda pilosa.</title>
        <authorList>
            <person name="Watanabe M."/>
            <person name="Kojima H."/>
            <person name="Fukui M."/>
        </authorList>
    </citation>
    <scope>NUCLEOTIDE SEQUENCE [LARGE SCALE GENOMIC DNA]</scope>
    <source>
        <strain evidence="7">HC45</strain>
    </source>
</reference>
<evidence type="ECO:0000313" key="7">
    <source>
        <dbReference type="Proteomes" id="UP000065807"/>
    </source>
</evidence>
<dbReference type="SUPFAM" id="SSF48452">
    <property type="entry name" value="TPR-like"/>
    <property type="match status" value="1"/>
</dbReference>
<dbReference type="PROSITE" id="PS50005">
    <property type="entry name" value="TPR"/>
    <property type="match status" value="1"/>
</dbReference>
<keyword evidence="4" id="KW-0802">TPR repeat</keyword>
<keyword evidence="2" id="KW-0498">Mitosis</keyword>
<dbReference type="GO" id="GO:0051301">
    <property type="term" value="P:cell division"/>
    <property type="evidence" value="ECO:0007669"/>
    <property type="project" value="UniProtKB-KW"/>
</dbReference>
<dbReference type="InterPro" id="IPR019734">
    <property type="entry name" value="TPR_rpt"/>
</dbReference>
<keyword evidence="7" id="KW-1185">Reference proteome</keyword>
<dbReference type="EMBL" id="AP014924">
    <property type="protein sequence ID" value="BAS27392.1"/>
    <property type="molecule type" value="Genomic_DNA"/>
</dbReference>
<dbReference type="KEGG" id="lpil:LIP_1545"/>
<organism evidence="6 7">
    <name type="scientific">Limnochorda pilosa</name>
    <dbReference type="NCBI Taxonomy" id="1555112"/>
    <lineage>
        <taxon>Bacteria</taxon>
        <taxon>Bacillati</taxon>
        <taxon>Bacillota</taxon>
        <taxon>Limnochordia</taxon>
        <taxon>Limnochordales</taxon>
        <taxon>Limnochordaceae</taxon>
        <taxon>Limnochorda</taxon>
    </lineage>
</organism>
<keyword evidence="3" id="KW-0131">Cell cycle</keyword>
<evidence type="ECO:0000256" key="1">
    <source>
        <dbReference type="ARBA" id="ARBA00022618"/>
    </source>
</evidence>
<dbReference type="InterPro" id="IPR019440">
    <property type="entry name" value="MAU2"/>
</dbReference>
<feature type="repeat" description="TPR" evidence="4">
    <location>
        <begin position="318"/>
        <end position="351"/>
    </location>
</feature>
<dbReference type="CDD" id="cd00093">
    <property type="entry name" value="HTH_XRE"/>
    <property type="match status" value="1"/>
</dbReference>
<keyword evidence="1" id="KW-0132">Cell division</keyword>
<dbReference type="AlphaFoldDB" id="A0A0K2SK48"/>
<dbReference type="InterPro" id="IPR010982">
    <property type="entry name" value="Lambda_DNA-bd_dom_sf"/>
</dbReference>
<dbReference type="SUPFAM" id="SSF47413">
    <property type="entry name" value="lambda repressor-like DNA-binding domains"/>
    <property type="match status" value="1"/>
</dbReference>
<reference evidence="7" key="2">
    <citation type="journal article" date="2016" name="Int. J. Syst. Evol. Microbiol.">
        <title>Complete genome sequence and cell structure of Limnochorda pilosa, a Gram-negative spore-former within the phylum Firmicutes.</title>
        <authorList>
            <person name="Watanabe M."/>
            <person name="Kojima H."/>
            <person name="Fukui M."/>
        </authorList>
    </citation>
    <scope>NUCLEOTIDE SEQUENCE [LARGE SCALE GENOMIC DNA]</scope>
    <source>
        <strain evidence="7">HC45</strain>
    </source>
</reference>
<dbReference type="Gene3D" id="1.25.40.10">
    <property type="entry name" value="Tetratricopeptide repeat domain"/>
    <property type="match status" value="2"/>
</dbReference>
<accession>A0A0K2SK48</accession>
<sequence>MPPSHDRESLRTVPHTPPNAPDWCKVSIVAGINLLTSRRECTMPSPRVNEQDLAALGTLLHEARRAAGLSLYDVAGADLSAPALCKLEKGKACPTADRLMYLAGRLHLDLPRILPLWARCQRRAGQRYLLVRLLREAGHQTAARVLVRHLEEEKVDHSNPWSAWIALEKGLLALDQDRYEEALDSSRQAAVLANQHSDWECQAEAHALAGIALRYLWRPTSAIRHLQAAARQARPHQPLHARVLIHLAHAQLDAGLYRPALDIYESIRAHVHEPPLAESVPEGKAFALERLGQPDTALQVHRVILRRYEADGEPRSIARVLNNMGLCHKRMDDWREARSFWQESLQVQTDGFDAACTLEELAQSAVLADRREQAMEYVDRAESFVAPFPRHPSRATLTLLREGILGADRTGPFPEWSRLLASADPELRSLWIQGSAEAALYLCWRAPLNEALAALNEFAVGMLASGPPELGTSPPP</sequence>
<dbReference type="GO" id="GO:0007064">
    <property type="term" value="P:mitotic sister chromatid cohesion"/>
    <property type="evidence" value="ECO:0007669"/>
    <property type="project" value="InterPro"/>
</dbReference>
<evidence type="ECO:0000256" key="2">
    <source>
        <dbReference type="ARBA" id="ARBA00022776"/>
    </source>
</evidence>
<evidence type="ECO:0000256" key="4">
    <source>
        <dbReference type="PROSITE-ProRule" id="PRU00339"/>
    </source>
</evidence>
<protein>
    <recommendedName>
        <fullName evidence="5">HTH cro/C1-type domain-containing protein</fullName>
    </recommendedName>
</protein>
<dbReference type="Proteomes" id="UP000065807">
    <property type="component" value="Chromosome"/>
</dbReference>
<evidence type="ECO:0000256" key="3">
    <source>
        <dbReference type="ARBA" id="ARBA00023306"/>
    </source>
</evidence>
<name>A0A0K2SK48_LIMPI</name>
<dbReference type="InterPro" id="IPR011990">
    <property type="entry name" value="TPR-like_helical_dom_sf"/>
</dbReference>
<dbReference type="Pfam" id="PF13424">
    <property type="entry name" value="TPR_12"/>
    <property type="match status" value="1"/>
</dbReference>
<feature type="domain" description="HTH cro/C1-type" evidence="5">
    <location>
        <begin position="60"/>
        <end position="113"/>
    </location>
</feature>
<dbReference type="InterPro" id="IPR001387">
    <property type="entry name" value="Cro/C1-type_HTH"/>
</dbReference>
<gene>
    <name evidence="6" type="ORF">LIP_1545</name>
</gene>
<evidence type="ECO:0000313" key="6">
    <source>
        <dbReference type="EMBL" id="BAS27392.1"/>
    </source>
</evidence>
<dbReference type="Pfam" id="PF10345">
    <property type="entry name" value="Cohesin_load"/>
    <property type="match status" value="1"/>
</dbReference>
<dbReference type="PROSITE" id="PS50943">
    <property type="entry name" value="HTH_CROC1"/>
    <property type="match status" value="1"/>
</dbReference>
<dbReference type="GO" id="GO:0003677">
    <property type="term" value="F:DNA binding"/>
    <property type="evidence" value="ECO:0007669"/>
    <property type="project" value="InterPro"/>
</dbReference>
<dbReference type="SMART" id="SM00028">
    <property type="entry name" value="TPR"/>
    <property type="match status" value="4"/>
</dbReference>
<evidence type="ECO:0000259" key="5">
    <source>
        <dbReference type="PROSITE" id="PS50943"/>
    </source>
</evidence>
<proteinExistence type="predicted"/>
<dbReference type="Gene3D" id="1.10.260.40">
    <property type="entry name" value="lambda repressor-like DNA-binding domains"/>
    <property type="match status" value="1"/>
</dbReference>